<name>A0A919TYB3_9ACTN</name>
<feature type="chain" id="PRO_5038929926" description="Ig-like domain repeat protein" evidence="1">
    <location>
        <begin position="30"/>
        <end position="665"/>
    </location>
</feature>
<accession>A0A919TYB3</accession>
<evidence type="ECO:0000313" key="3">
    <source>
        <dbReference type="Proteomes" id="UP000623608"/>
    </source>
</evidence>
<evidence type="ECO:0008006" key="4">
    <source>
        <dbReference type="Google" id="ProtNLM"/>
    </source>
</evidence>
<feature type="signal peptide" evidence="1">
    <location>
        <begin position="1"/>
        <end position="29"/>
    </location>
</feature>
<sequence>MRPLRVVLTAATLASSVLIGMAVSVGTAAADTYAKLPITSFGDLVVDSVHQRVFVSDPGSGKIVATDFQGRFVAELTGLPGVRGLVLSADSSRLYAAVTRARALVAVSTATVTEAARYPVGDEVYPGEVVTLGDRLWFGYDTSETSDDSGDFGSVDLDTSDVHLHDYAADLSAGLYYGPPRLAVSPSRPGVLVASDVTSSAAAVNVYDVSTGTAKLAGRWRAASGLTTTDIAFTADGTQLIRVDYRSRQSIDVDTPVGTEIYRSWTSTYAMGTSSDGRIAVATDEGVQIYAQGATEPTQKVSMPLVEGANPATWVRRHGLAWEPGGNRLFTVVDGFWLLVLNDPSTKVPTSSPPTKPAITLNQPSFNYARPGTPFTITGKSAGLPAGAALTVTRISSESPSGQEIATVVPDSTGAFSFTDTLTVEGQATYLVRYPGTGNWDRLETSLSIYAYKQSVTLSINGNGWVSAYGATVTFTAWLRAWDTNRTVEIWADPAGNDQPKRLVKKGPVDDGGKISVSLRLTRNTVLSATYAGDGVYAASVTAATTYTRVAVNTAITRHFKTKKIGSQTYYVVRTTKDPYFTTTMTAYPNRFYRLVVEKYSGGKWKSYKTALLGLDSKGKSIATITGYYPAGTRFRVHSEYGVTANTDTVNAKTYGAWRYYTYAK</sequence>
<evidence type="ECO:0000313" key="2">
    <source>
        <dbReference type="EMBL" id="GIF25100.1"/>
    </source>
</evidence>
<keyword evidence="3" id="KW-1185">Reference proteome</keyword>
<organism evidence="2 3">
    <name type="scientific">Paractinoplanes tereljensis</name>
    <dbReference type="NCBI Taxonomy" id="571912"/>
    <lineage>
        <taxon>Bacteria</taxon>
        <taxon>Bacillati</taxon>
        <taxon>Actinomycetota</taxon>
        <taxon>Actinomycetes</taxon>
        <taxon>Micromonosporales</taxon>
        <taxon>Micromonosporaceae</taxon>
        <taxon>Paractinoplanes</taxon>
    </lineage>
</organism>
<gene>
    <name evidence="2" type="ORF">Ate02nite_78300</name>
</gene>
<keyword evidence="1" id="KW-0732">Signal</keyword>
<dbReference type="AlphaFoldDB" id="A0A919TYB3"/>
<reference evidence="2" key="1">
    <citation type="submission" date="2021-01" db="EMBL/GenBank/DDBJ databases">
        <title>Whole genome shotgun sequence of Actinoplanes tereljensis NBRC 105297.</title>
        <authorList>
            <person name="Komaki H."/>
            <person name="Tamura T."/>
        </authorList>
    </citation>
    <scope>NUCLEOTIDE SEQUENCE</scope>
    <source>
        <strain evidence="2">NBRC 105297</strain>
    </source>
</reference>
<dbReference type="EMBL" id="BOMY01000050">
    <property type="protein sequence ID" value="GIF25100.1"/>
    <property type="molecule type" value="Genomic_DNA"/>
</dbReference>
<dbReference type="InterPro" id="IPR015943">
    <property type="entry name" value="WD40/YVTN_repeat-like_dom_sf"/>
</dbReference>
<proteinExistence type="predicted"/>
<evidence type="ECO:0000256" key="1">
    <source>
        <dbReference type="SAM" id="SignalP"/>
    </source>
</evidence>
<dbReference type="RefSeq" id="WP_203812922.1">
    <property type="nucleotide sequence ID" value="NZ_BOMY01000050.1"/>
</dbReference>
<protein>
    <recommendedName>
        <fullName evidence="4">Ig-like domain repeat protein</fullName>
    </recommendedName>
</protein>
<dbReference type="Proteomes" id="UP000623608">
    <property type="component" value="Unassembled WGS sequence"/>
</dbReference>
<dbReference type="Gene3D" id="2.130.10.10">
    <property type="entry name" value="YVTN repeat-like/Quinoprotein amine dehydrogenase"/>
    <property type="match status" value="1"/>
</dbReference>
<comment type="caution">
    <text evidence="2">The sequence shown here is derived from an EMBL/GenBank/DDBJ whole genome shotgun (WGS) entry which is preliminary data.</text>
</comment>
<dbReference type="SUPFAM" id="SSF63829">
    <property type="entry name" value="Calcium-dependent phosphotriesterase"/>
    <property type="match status" value="2"/>
</dbReference>